<evidence type="ECO:0000313" key="1">
    <source>
        <dbReference type="EMBL" id="TGO02413.1"/>
    </source>
</evidence>
<reference evidence="1 2" key="1">
    <citation type="journal article" date="2016" name="Front. Microbiol.">
        <title>Single-Cell (Meta-)Genomics of a Dimorphic Candidatus Thiomargarita nelsonii Reveals Genomic Plasticity.</title>
        <authorList>
            <person name="Flood B.E."/>
            <person name="Fliss P."/>
            <person name="Jones D.S."/>
            <person name="Dick G.J."/>
            <person name="Jain S."/>
            <person name="Kaster A.K."/>
            <person name="Winkel M."/>
            <person name="Mussmann M."/>
            <person name="Bailey J."/>
        </authorList>
    </citation>
    <scope>NUCLEOTIDE SEQUENCE [LARGE SCALE GENOMIC DNA]</scope>
    <source>
        <strain evidence="1">Hydrate Ridge</strain>
    </source>
</reference>
<sequence>MKKYFLTIVTSILLLFNPIIISQSHANYVFIGASASWAKTIVVLLKKISKGKRNKSSQTKSEKKTSQSAAPQGGFVTLGQLTANIGPGLAGVELLEFLKNQFENADKVVVKICQMNEKPVMHPEYYQVCPDGSKPMTEKITPEQYKTLLSSTHSKN</sequence>
<dbReference type="EMBL" id="JSZA02000141">
    <property type="protein sequence ID" value="TGO02413.1"/>
    <property type="molecule type" value="Genomic_DNA"/>
</dbReference>
<organism evidence="1 2">
    <name type="scientific">Candidatus Thiomargarita nelsonii</name>
    <dbReference type="NCBI Taxonomy" id="1003181"/>
    <lineage>
        <taxon>Bacteria</taxon>
        <taxon>Pseudomonadati</taxon>
        <taxon>Pseudomonadota</taxon>
        <taxon>Gammaproteobacteria</taxon>
        <taxon>Thiotrichales</taxon>
        <taxon>Thiotrichaceae</taxon>
        <taxon>Thiomargarita</taxon>
    </lineage>
</organism>
<keyword evidence="2" id="KW-1185">Reference proteome</keyword>
<proteinExistence type="predicted"/>
<gene>
    <name evidence="1" type="ORF">PN36_25585</name>
</gene>
<protein>
    <submittedName>
        <fullName evidence="1">Uncharacterized protein</fullName>
    </submittedName>
</protein>
<dbReference type="AlphaFoldDB" id="A0A4E0QMJ1"/>
<comment type="caution">
    <text evidence="1">The sequence shown here is derived from an EMBL/GenBank/DDBJ whole genome shotgun (WGS) entry which is preliminary data.</text>
</comment>
<name>A0A4E0QMJ1_9GAMM</name>
<accession>A0A4E0QMJ1</accession>
<dbReference type="Proteomes" id="UP000030428">
    <property type="component" value="Unassembled WGS sequence"/>
</dbReference>
<evidence type="ECO:0000313" key="2">
    <source>
        <dbReference type="Proteomes" id="UP000030428"/>
    </source>
</evidence>